<reference evidence="4" key="2">
    <citation type="submission" date="2020-09" db="EMBL/GenBank/DDBJ databases">
        <authorList>
            <person name="Sun Q."/>
            <person name="Zhou Y."/>
        </authorList>
    </citation>
    <scope>NUCLEOTIDE SEQUENCE</scope>
    <source>
        <strain evidence="4">CGMCC 1.15448</strain>
    </source>
</reference>
<dbReference type="InterPro" id="IPR025665">
    <property type="entry name" value="Beta-barrel_OMP_2"/>
</dbReference>
<dbReference type="AlphaFoldDB" id="A0A8J2U8Y0"/>
<comment type="caution">
    <text evidence="4">The sequence shown here is derived from an EMBL/GenBank/DDBJ whole genome shotgun (WGS) entry which is preliminary data.</text>
</comment>
<proteinExistence type="predicted"/>
<reference evidence="4" key="1">
    <citation type="journal article" date="2014" name="Int. J. Syst. Evol. Microbiol.">
        <title>Complete genome sequence of Corynebacterium casei LMG S-19264T (=DSM 44701T), isolated from a smear-ripened cheese.</title>
        <authorList>
            <consortium name="US DOE Joint Genome Institute (JGI-PGF)"/>
            <person name="Walter F."/>
            <person name="Albersmeier A."/>
            <person name="Kalinowski J."/>
            <person name="Ruckert C."/>
        </authorList>
    </citation>
    <scope>NUCLEOTIDE SEQUENCE</scope>
    <source>
        <strain evidence="4">CGMCC 1.15448</strain>
    </source>
</reference>
<feature type="compositionally biased region" description="Basic and acidic residues" evidence="1">
    <location>
        <begin position="168"/>
        <end position="183"/>
    </location>
</feature>
<organism evidence="4 5">
    <name type="scientific">Puia dinghuensis</name>
    <dbReference type="NCBI Taxonomy" id="1792502"/>
    <lineage>
        <taxon>Bacteria</taxon>
        <taxon>Pseudomonadati</taxon>
        <taxon>Bacteroidota</taxon>
        <taxon>Chitinophagia</taxon>
        <taxon>Chitinophagales</taxon>
        <taxon>Chitinophagaceae</taxon>
        <taxon>Puia</taxon>
    </lineage>
</organism>
<feature type="transmembrane region" description="Helical" evidence="2">
    <location>
        <begin position="44"/>
        <end position="66"/>
    </location>
</feature>
<feature type="domain" description="Outer membrane protein beta-barrel" evidence="3">
    <location>
        <begin position="285"/>
        <end position="473"/>
    </location>
</feature>
<evidence type="ECO:0000256" key="1">
    <source>
        <dbReference type="SAM" id="MobiDB-lite"/>
    </source>
</evidence>
<keyword evidence="2" id="KW-0472">Membrane</keyword>
<feature type="compositionally biased region" description="Low complexity" evidence="1">
    <location>
        <begin position="87"/>
        <end position="112"/>
    </location>
</feature>
<accession>A0A8J2U8Y0</accession>
<sequence length="497" mass="53062">MYDPNFEKGVRQKMEGLQFIPSESVWANIENAVASRRRRRMPFFFWRFAVPGIILAGSVGGLFLLVRPVATSSPAKSPVTAASTTAATSTKAAATPATAASTPANVAAATTSRTVTPTGKAISKPASPAAITAAGDRDETVAAVHAATRKRSAVDGKTTIPGRRDRHGKTVDHPDQTTEGDAGDRAITDVEPAVSAATLALPAPYLYQPDRAAQGIAAGIRAANLSAKKTTVAVKTLQKPGRPWEAGFMAGAGLSRLNRLSVSASDVATNATSFVNLNYSSATNRSVSSLATSQSYGGKHYVSDVRSEISYMAGIYLEKPLSDRWSINLGMNLHYYSTRITIGQQVSTYVPASVSLITPTTLSATQSAAVYTAGDQQFYTNRFYFLELPVGLQWKINKSRMLPLFLEGGFSLSRLMGANALLYNSSTGIYYKDANVIQKTQFDVSSALMVGLPFHGIRIQLGPQVQYGLTPLINSSNLGDQHFLYTGIRVVVVPAHK</sequence>
<dbReference type="Proteomes" id="UP000607559">
    <property type="component" value="Unassembled WGS sequence"/>
</dbReference>
<gene>
    <name evidence="4" type="ORF">GCM10011511_08100</name>
</gene>
<evidence type="ECO:0000313" key="4">
    <source>
        <dbReference type="EMBL" id="GGA87327.1"/>
    </source>
</evidence>
<protein>
    <recommendedName>
        <fullName evidence="3">Outer membrane protein beta-barrel domain-containing protein</fullName>
    </recommendedName>
</protein>
<evidence type="ECO:0000313" key="5">
    <source>
        <dbReference type="Proteomes" id="UP000607559"/>
    </source>
</evidence>
<feature type="region of interest" description="Disordered" evidence="1">
    <location>
        <begin position="87"/>
        <end position="137"/>
    </location>
</feature>
<keyword evidence="5" id="KW-1185">Reference proteome</keyword>
<evidence type="ECO:0000259" key="3">
    <source>
        <dbReference type="Pfam" id="PF13568"/>
    </source>
</evidence>
<dbReference type="RefSeq" id="WP_188928805.1">
    <property type="nucleotide sequence ID" value="NZ_BMJC01000001.1"/>
</dbReference>
<name>A0A8J2U8Y0_9BACT</name>
<keyword evidence="2" id="KW-1133">Transmembrane helix</keyword>
<evidence type="ECO:0000256" key="2">
    <source>
        <dbReference type="SAM" id="Phobius"/>
    </source>
</evidence>
<dbReference type="Pfam" id="PF13568">
    <property type="entry name" value="OMP_b-brl_2"/>
    <property type="match status" value="1"/>
</dbReference>
<feature type="region of interest" description="Disordered" evidence="1">
    <location>
        <begin position="149"/>
        <end position="183"/>
    </location>
</feature>
<keyword evidence="2" id="KW-0812">Transmembrane</keyword>
<dbReference type="EMBL" id="BMJC01000001">
    <property type="protein sequence ID" value="GGA87327.1"/>
    <property type="molecule type" value="Genomic_DNA"/>
</dbReference>